<evidence type="ECO:0000256" key="1">
    <source>
        <dbReference type="SAM" id="SignalP"/>
    </source>
</evidence>
<proteinExistence type="predicted"/>
<keyword evidence="1" id="KW-0732">Signal</keyword>
<protein>
    <submittedName>
        <fullName evidence="2">Uncharacterized protein</fullName>
    </submittedName>
</protein>
<dbReference type="EMBL" id="CP094669">
    <property type="protein sequence ID" value="UOG76451.1"/>
    <property type="molecule type" value="Genomic_DNA"/>
</dbReference>
<evidence type="ECO:0000313" key="2">
    <source>
        <dbReference type="EMBL" id="UOG76451.1"/>
    </source>
</evidence>
<accession>A0ABY4D5H3</accession>
<dbReference type="RefSeq" id="WP_243801374.1">
    <property type="nucleotide sequence ID" value="NZ_CP094669.1"/>
</dbReference>
<gene>
    <name evidence="2" type="ORF">MTX78_07580</name>
</gene>
<dbReference type="Proteomes" id="UP000831113">
    <property type="component" value="Chromosome"/>
</dbReference>
<sequence>MKTTAAFRLSLCLGLLSFPLLAPAQLRPVVPVGVGYWNIESNLACPARVTVRFYNGQHQLLHAEQAVGRRFVMRRNRIQLRTINELNVALQHVLREPQLVAGATVLARPQQPARRS</sequence>
<evidence type="ECO:0000313" key="3">
    <source>
        <dbReference type="Proteomes" id="UP000831113"/>
    </source>
</evidence>
<name>A0ABY4D5H3_9BACT</name>
<organism evidence="2 3">
    <name type="scientific">Hymenobacter tibetensis</name>
    <dbReference type="NCBI Taxonomy" id="497967"/>
    <lineage>
        <taxon>Bacteria</taxon>
        <taxon>Pseudomonadati</taxon>
        <taxon>Bacteroidota</taxon>
        <taxon>Cytophagia</taxon>
        <taxon>Cytophagales</taxon>
        <taxon>Hymenobacteraceae</taxon>
        <taxon>Hymenobacter</taxon>
    </lineage>
</organism>
<feature type="chain" id="PRO_5046879365" evidence="1">
    <location>
        <begin position="25"/>
        <end position="116"/>
    </location>
</feature>
<reference evidence="2 3" key="1">
    <citation type="submission" date="2022-03" db="EMBL/GenBank/DDBJ databases">
        <title>Hymenobactersp. isolated from the air.</title>
        <authorList>
            <person name="Won M."/>
            <person name="Kwon S.-W."/>
        </authorList>
    </citation>
    <scope>NUCLEOTIDE SEQUENCE [LARGE SCALE GENOMIC DNA]</scope>
    <source>
        <strain evidence="2 3">KACC 21982</strain>
    </source>
</reference>
<feature type="signal peptide" evidence="1">
    <location>
        <begin position="1"/>
        <end position="24"/>
    </location>
</feature>
<keyword evidence="3" id="KW-1185">Reference proteome</keyword>